<dbReference type="EC" id="4.1.2.25" evidence="4"/>
<evidence type="ECO:0000256" key="5">
    <source>
        <dbReference type="ARBA" id="ARBA00022909"/>
    </source>
</evidence>
<dbReference type="KEGG" id="pgin:FRZ67_06320"/>
<evidence type="ECO:0000256" key="6">
    <source>
        <dbReference type="ARBA" id="ARBA00023239"/>
    </source>
</evidence>
<gene>
    <name evidence="9" type="ORF">FRZ67_06320</name>
</gene>
<dbReference type="PANTHER" id="PTHR42844">
    <property type="entry name" value="DIHYDRONEOPTERIN ALDOLASE 1-RELATED"/>
    <property type="match status" value="1"/>
</dbReference>
<organism evidence="9 10">
    <name type="scientific">Panacibacter ginsenosidivorans</name>
    <dbReference type="NCBI Taxonomy" id="1813871"/>
    <lineage>
        <taxon>Bacteria</taxon>
        <taxon>Pseudomonadati</taxon>
        <taxon>Bacteroidota</taxon>
        <taxon>Chitinophagia</taxon>
        <taxon>Chitinophagales</taxon>
        <taxon>Chitinophagaceae</taxon>
        <taxon>Panacibacter</taxon>
    </lineage>
</organism>
<sequence>MLTIELTGLRFHAFHGLYKEEKKIGGDYEVNVTIQHLPKKLPVVHIDETIDYTVVYNLINELMQKPEPLLETVASLIASEILRKFSHAETVSVSVTKLNPPIIAFQGSVGVKCVLNRESEK</sequence>
<dbReference type="GO" id="GO:0004150">
    <property type="term" value="F:dihydroneopterin aldolase activity"/>
    <property type="evidence" value="ECO:0007669"/>
    <property type="project" value="UniProtKB-EC"/>
</dbReference>
<dbReference type="PANTHER" id="PTHR42844:SF1">
    <property type="entry name" value="DIHYDRONEOPTERIN ALDOLASE 1-RELATED"/>
    <property type="match status" value="1"/>
</dbReference>
<dbReference type="SUPFAM" id="SSF55620">
    <property type="entry name" value="Tetrahydrobiopterin biosynthesis enzymes-like"/>
    <property type="match status" value="1"/>
</dbReference>
<dbReference type="AlphaFoldDB" id="A0A5B8V669"/>
<name>A0A5B8V669_9BACT</name>
<dbReference type="NCBIfam" id="TIGR00526">
    <property type="entry name" value="folB_dom"/>
    <property type="match status" value="1"/>
</dbReference>
<dbReference type="InterPro" id="IPR006156">
    <property type="entry name" value="Dihydroneopterin_aldolase"/>
</dbReference>
<dbReference type="SMART" id="SM00905">
    <property type="entry name" value="FolB"/>
    <property type="match status" value="1"/>
</dbReference>
<reference evidence="9 10" key="1">
    <citation type="journal article" date="2016" name="Int. J. Syst. Evol. Microbiol.">
        <title>Panacibacter ginsenosidivorans gen. nov., sp. nov., with ginsenoside converting activity isolated from soil of a ginseng field.</title>
        <authorList>
            <person name="Siddiqi M.Z."/>
            <person name="Muhammad Shafi S."/>
            <person name="Choi K.D."/>
            <person name="Im W.T."/>
        </authorList>
    </citation>
    <scope>NUCLEOTIDE SEQUENCE [LARGE SCALE GENOMIC DNA]</scope>
    <source>
        <strain evidence="9 10">Gsoil1550</strain>
    </source>
</reference>
<dbReference type="GO" id="GO:0005737">
    <property type="term" value="C:cytoplasm"/>
    <property type="evidence" value="ECO:0007669"/>
    <property type="project" value="TreeGrafter"/>
</dbReference>
<evidence type="ECO:0000256" key="4">
    <source>
        <dbReference type="ARBA" id="ARBA00013043"/>
    </source>
</evidence>
<protein>
    <recommendedName>
        <fullName evidence="4">dihydroneopterin aldolase</fullName>
        <ecNumber evidence="4">4.1.2.25</ecNumber>
    </recommendedName>
    <alternativeName>
        <fullName evidence="7">7,8-dihydroneopterin aldolase</fullName>
    </alternativeName>
</protein>
<dbReference type="OrthoDB" id="9803748at2"/>
<comment type="catalytic activity">
    <reaction evidence="1">
        <text>7,8-dihydroneopterin = 6-hydroxymethyl-7,8-dihydropterin + glycolaldehyde</text>
        <dbReference type="Rhea" id="RHEA:10540"/>
        <dbReference type="ChEBI" id="CHEBI:17001"/>
        <dbReference type="ChEBI" id="CHEBI:17071"/>
        <dbReference type="ChEBI" id="CHEBI:44841"/>
        <dbReference type="EC" id="4.1.2.25"/>
    </reaction>
</comment>
<dbReference type="EMBL" id="CP042435">
    <property type="protein sequence ID" value="QEC66930.1"/>
    <property type="molecule type" value="Genomic_DNA"/>
</dbReference>
<accession>A0A5B8V669</accession>
<dbReference type="InterPro" id="IPR043133">
    <property type="entry name" value="GTP-CH-I_C/QueF"/>
</dbReference>
<comment type="similarity">
    <text evidence="3">Belongs to the DHNA family.</text>
</comment>
<evidence type="ECO:0000256" key="1">
    <source>
        <dbReference type="ARBA" id="ARBA00001353"/>
    </source>
</evidence>
<comment type="pathway">
    <text evidence="2">Cofactor biosynthesis; tetrahydrofolate biosynthesis; 2-amino-4-hydroxy-6-hydroxymethyl-7,8-dihydropteridine diphosphate from 7,8-dihydroneopterin triphosphate: step 3/4.</text>
</comment>
<evidence type="ECO:0000313" key="10">
    <source>
        <dbReference type="Proteomes" id="UP000321533"/>
    </source>
</evidence>
<evidence type="ECO:0000259" key="8">
    <source>
        <dbReference type="SMART" id="SM00905"/>
    </source>
</evidence>
<dbReference type="Pfam" id="PF02152">
    <property type="entry name" value="FolB"/>
    <property type="match status" value="1"/>
</dbReference>
<evidence type="ECO:0000313" key="9">
    <source>
        <dbReference type="EMBL" id="QEC66930.1"/>
    </source>
</evidence>
<evidence type="ECO:0000256" key="2">
    <source>
        <dbReference type="ARBA" id="ARBA00005013"/>
    </source>
</evidence>
<dbReference type="GO" id="GO:0046656">
    <property type="term" value="P:folic acid biosynthetic process"/>
    <property type="evidence" value="ECO:0007669"/>
    <property type="project" value="UniProtKB-KW"/>
</dbReference>
<proteinExistence type="inferred from homology"/>
<dbReference type="RefSeq" id="WP_147188730.1">
    <property type="nucleotide sequence ID" value="NZ_CP042435.1"/>
</dbReference>
<keyword evidence="6" id="KW-0456">Lyase</keyword>
<keyword evidence="10" id="KW-1185">Reference proteome</keyword>
<evidence type="ECO:0000256" key="7">
    <source>
        <dbReference type="ARBA" id="ARBA00032903"/>
    </source>
</evidence>
<keyword evidence="5" id="KW-0289">Folate biosynthesis</keyword>
<dbReference type="Gene3D" id="3.30.1130.10">
    <property type="match status" value="1"/>
</dbReference>
<dbReference type="Proteomes" id="UP000321533">
    <property type="component" value="Chromosome"/>
</dbReference>
<evidence type="ECO:0000256" key="3">
    <source>
        <dbReference type="ARBA" id="ARBA00005708"/>
    </source>
</evidence>
<dbReference type="InterPro" id="IPR006157">
    <property type="entry name" value="FolB_dom"/>
</dbReference>
<feature type="domain" description="Dihydroneopterin aldolase/epimerase" evidence="8">
    <location>
        <begin position="4"/>
        <end position="115"/>
    </location>
</feature>